<sequence>PQPTHLLIYFILTVVPTPCFRSDSEGSYYQTPPTIEPKMKTDRKPTENNRKRTSKSTRPSKKATTDSDIFGISQGPEQGAEACLPSLFVYRVANGCERRTARTDGEYYIDCKVYRANDARNTDSLELWKKAIVRIKLQADVDSPQWRKLQEFVRSADVLFLEKPMFYDK</sequence>
<feature type="non-terminal residue" evidence="3">
    <location>
        <position position="1"/>
    </location>
</feature>
<evidence type="ECO:0000313" key="3">
    <source>
        <dbReference type="EMBL" id="KAH9628684.1"/>
    </source>
</evidence>
<keyword evidence="2" id="KW-0732">Signal</keyword>
<dbReference type="EMBL" id="JACEFF010000899">
    <property type="protein sequence ID" value="KAH9628684.1"/>
    <property type="molecule type" value="Genomic_DNA"/>
</dbReference>
<reference evidence="3" key="1">
    <citation type="journal article" date="2021" name="G3 (Bethesda)">
        <title>Genome and transcriptome analysis of the beet armyworm Spodoptera exigua reveals targets for pest control. .</title>
        <authorList>
            <person name="Simon S."/>
            <person name="Breeschoten T."/>
            <person name="Jansen H.J."/>
            <person name="Dirks R.P."/>
            <person name="Schranz M.E."/>
            <person name="Ros V.I.D."/>
        </authorList>
    </citation>
    <scope>NUCLEOTIDE SEQUENCE</scope>
    <source>
        <strain evidence="3">TB_SE_WUR_2020</strain>
    </source>
</reference>
<dbReference type="AlphaFoldDB" id="A0A922S8Z3"/>
<comment type="caution">
    <text evidence="3">The sequence shown here is derived from an EMBL/GenBank/DDBJ whole genome shotgun (WGS) entry which is preliminary data.</text>
</comment>
<accession>A0A922S8Z3</accession>
<feature type="signal peptide" evidence="2">
    <location>
        <begin position="1"/>
        <end position="21"/>
    </location>
</feature>
<dbReference type="Proteomes" id="UP000814243">
    <property type="component" value="Unassembled WGS sequence"/>
</dbReference>
<evidence type="ECO:0000256" key="1">
    <source>
        <dbReference type="SAM" id="MobiDB-lite"/>
    </source>
</evidence>
<evidence type="ECO:0000313" key="4">
    <source>
        <dbReference type="Proteomes" id="UP000814243"/>
    </source>
</evidence>
<feature type="compositionally biased region" description="Basic and acidic residues" evidence="1">
    <location>
        <begin position="37"/>
        <end position="50"/>
    </location>
</feature>
<protein>
    <submittedName>
        <fullName evidence="3">Uncharacterized protein</fullName>
    </submittedName>
</protein>
<gene>
    <name evidence="3" type="ORF">HF086_005831</name>
</gene>
<feature type="chain" id="PRO_5036949874" evidence="2">
    <location>
        <begin position="22"/>
        <end position="169"/>
    </location>
</feature>
<feature type="region of interest" description="Disordered" evidence="1">
    <location>
        <begin position="23"/>
        <end position="72"/>
    </location>
</feature>
<name>A0A922S8Z3_SPOEX</name>
<proteinExistence type="predicted"/>
<organism evidence="3 4">
    <name type="scientific">Spodoptera exigua</name>
    <name type="common">Beet armyworm</name>
    <name type="synonym">Noctua fulgens</name>
    <dbReference type="NCBI Taxonomy" id="7107"/>
    <lineage>
        <taxon>Eukaryota</taxon>
        <taxon>Metazoa</taxon>
        <taxon>Ecdysozoa</taxon>
        <taxon>Arthropoda</taxon>
        <taxon>Hexapoda</taxon>
        <taxon>Insecta</taxon>
        <taxon>Pterygota</taxon>
        <taxon>Neoptera</taxon>
        <taxon>Endopterygota</taxon>
        <taxon>Lepidoptera</taxon>
        <taxon>Glossata</taxon>
        <taxon>Ditrysia</taxon>
        <taxon>Noctuoidea</taxon>
        <taxon>Noctuidae</taxon>
        <taxon>Amphipyrinae</taxon>
        <taxon>Spodoptera</taxon>
    </lineage>
</organism>
<feature type="compositionally biased region" description="Basic residues" evidence="1">
    <location>
        <begin position="51"/>
        <end position="61"/>
    </location>
</feature>
<evidence type="ECO:0000256" key="2">
    <source>
        <dbReference type="SAM" id="SignalP"/>
    </source>
</evidence>